<dbReference type="EMBL" id="FN316941">
    <property type="protein sequence ID" value="CAX72672.1"/>
    <property type="molecule type" value="mRNA"/>
</dbReference>
<dbReference type="AlphaFoldDB" id="C1LD94"/>
<proteinExistence type="evidence at transcript level"/>
<accession>C1LD94</accession>
<sequence>MTHSQLDGIVNRVNEMIRQMNNSNVCSSKNEVEKAISYVNKAMNVLENTFYPLVFFNE</sequence>
<reference evidence="1" key="1">
    <citation type="journal article" date="2009" name="Nature">
        <title>The Schistosoma japonicum genome reveals features of host-parasite interplay.</title>
        <authorList>
            <person name="Liu F."/>
            <person name="Zhou Y."/>
            <person name="Wang Z.Q."/>
            <person name="Lu G."/>
            <person name="Zheng H."/>
            <person name="Brindley P.J."/>
            <person name="McManus D.P."/>
            <person name="Blair D."/>
            <person name="Zhang Q.H."/>
            <person name="Zhong Y."/>
            <person name="Wang S."/>
            <person name="Han Z.G."/>
            <person name="Chen Z."/>
        </authorList>
    </citation>
    <scope>NUCLEOTIDE SEQUENCE</scope>
    <source>
        <strain evidence="1">Anhui</strain>
    </source>
</reference>
<name>C1LD94_SCHJA</name>
<protein>
    <submittedName>
        <fullName evidence="1">Hypotheticial protein</fullName>
    </submittedName>
</protein>
<evidence type="ECO:0000313" key="1">
    <source>
        <dbReference type="EMBL" id="CAX72672.1"/>
    </source>
</evidence>
<reference evidence="1" key="2">
    <citation type="submission" date="2009-03" db="EMBL/GenBank/DDBJ databases">
        <authorList>
            <person name="Gang L."/>
        </authorList>
    </citation>
    <scope>NUCLEOTIDE SEQUENCE</scope>
    <source>
        <strain evidence="1">Anhui</strain>
    </source>
</reference>
<organism evidence="1">
    <name type="scientific">Schistosoma japonicum</name>
    <name type="common">Blood fluke</name>
    <dbReference type="NCBI Taxonomy" id="6182"/>
    <lineage>
        <taxon>Eukaryota</taxon>
        <taxon>Metazoa</taxon>
        <taxon>Spiralia</taxon>
        <taxon>Lophotrochozoa</taxon>
        <taxon>Platyhelminthes</taxon>
        <taxon>Trematoda</taxon>
        <taxon>Digenea</taxon>
        <taxon>Strigeidida</taxon>
        <taxon>Schistosomatoidea</taxon>
        <taxon>Schistosomatidae</taxon>
        <taxon>Schistosoma</taxon>
    </lineage>
</organism>